<keyword evidence="3 6" id="KW-0547">Nucleotide-binding</keyword>
<comment type="similarity">
    <text evidence="6">Belongs to the NAD synthetase family.</text>
</comment>
<dbReference type="GO" id="GO:0005524">
    <property type="term" value="F:ATP binding"/>
    <property type="evidence" value="ECO:0007669"/>
    <property type="project" value="UniProtKB-KW"/>
</dbReference>
<evidence type="ECO:0000313" key="9">
    <source>
        <dbReference type="EMBL" id="OPX18245.1"/>
    </source>
</evidence>
<reference evidence="10" key="1">
    <citation type="submission" date="2017-01" db="EMBL/GenBank/DDBJ databases">
        <title>Novel pathways for hydrocarbon cycling and metabolic interdependencies in hydrothermal sediment communities.</title>
        <authorList>
            <person name="Dombrowski N."/>
            <person name="Seitz K."/>
            <person name="Teske A."/>
            <person name="Baker B."/>
        </authorList>
    </citation>
    <scope>NUCLEOTIDE SEQUENCE [LARGE SCALE GENOMIC DNA]</scope>
</reference>
<sequence length="274" mass="31816">MVLKLIEQFKKELNVLNKSGVVLGVSGGIDSAVTLKLLERCLEPSQILPVIMPEQDSNKENIKRAKQICARYPYRIISITPILRKLGVYRSMKNYPFIPYSFKKRYCRNRLQQLGNQVYLHYVKGDLPNEFISYIHIKNRIRATILFYEAEKRNFAVVGTINRTEYLLGFFVPFGDGLADIMPLLNLYKTDIFKLARELDVPGDIIKSPPSPDLIPGLNDEMLLGMKYAEVDQILKDIEAQRLDLKNKKFKYIYEIHKQAEKTRLRIKPDRFGD</sequence>
<proteinExistence type="inferred from homology"/>
<dbReference type="EMBL" id="MUKB01000027">
    <property type="protein sequence ID" value="OPX18245.1"/>
    <property type="molecule type" value="Genomic_DNA"/>
</dbReference>
<evidence type="ECO:0000259" key="8">
    <source>
        <dbReference type="Pfam" id="PF02540"/>
    </source>
</evidence>
<feature type="domain" description="NAD/GMP synthase" evidence="8">
    <location>
        <begin position="136"/>
        <end position="260"/>
    </location>
</feature>
<dbReference type="InterPro" id="IPR003694">
    <property type="entry name" value="NAD_synthase"/>
</dbReference>
<evidence type="ECO:0000256" key="3">
    <source>
        <dbReference type="ARBA" id="ARBA00022741"/>
    </source>
</evidence>
<dbReference type="PANTHER" id="PTHR23090">
    <property type="entry name" value="NH 3 /GLUTAMINE-DEPENDENT NAD + SYNTHETASE"/>
    <property type="match status" value="1"/>
</dbReference>
<evidence type="ECO:0000256" key="1">
    <source>
        <dbReference type="ARBA" id="ARBA00004790"/>
    </source>
</evidence>
<dbReference type="NCBIfam" id="TIGR00552">
    <property type="entry name" value="nadE"/>
    <property type="match status" value="1"/>
</dbReference>
<comment type="pathway">
    <text evidence="1">Cofactor biosynthesis; NAD(+) biosynthesis.</text>
</comment>
<dbReference type="Proteomes" id="UP000191663">
    <property type="component" value="Unassembled WGS sequence"/>
</dbReference>
<evidence type="ECO:0000313" key="10">
    <source>
        <dbReference type="Proteomes" id="UP000191663"/>
    </source>
</evidence>
<dbReference type="GO" id="GO:0008795">
    <property type="term" value="F:NAD+ synthase activity"/>
    <property type="evidence" value="ECO:0007669"/>
    <property type="project" value="UniProtKB-EC"/>
</dbReference>
<dbReference type="UniPathway" id="UPA00253"/>
<evidence type="ECO:0000256" key="6">
    <source>
        <dbReference type="RuleBase" id="RU003811"/>
    </source>
</evidence>
<dbReference type="EC" id="6.3.1.5" evidence="7"/>
<evidence type="ECO:0000256" key="4">
    <source>
        <dbReference type="ARBA" id="ARBA00022840"/>
    </source>
</evidence>
<organism evidence="9 10">
    <name type="scientific">candidate division WOR-3 bacterium 4484_100</name>
    <dbReference type="NCBI Taxonomy" id="1936077"/>
    <lineage>
        <taxon>Bacteria</taxon>
        <taxon>Bacteria division WOR-3</taxon>
    </lineage>
</organism>
<keyword evidence="2 6" id="KW-0436">Ligase</keyword>
<evidence type="ECO:0000256" key="5">
    <source>
        <dbReference type="ARBA" id="ARBA00023027"/>
    </source>
</evidence>
<feature type="domain" description="NAD/GMP synthase" evidence="8">
    <location>
        <begin position="4"/>
        <end position="86"/>
    </location>
</feature>
<dbReference type="SUPFAM" id="SSF52402">
    <property type="entry name" value="Adenine nucleotide alpha hydrolases-like"/>
    <property type="match status" value="1"/>
</dbReference>
<dbReference type="Gene3D" id="3.40.50.620">
    <property type="entry name" value="HUPs"/>
    <property type="match status" value="1"/>
</dbReference>
<gene>
    <name evidence="9" type="ORF">BXT86_02250</name>
</gene>
<accession>A0A1V4QHA2</accession>
<dbReference type="InterPro" id="IPR014729">
    <property type="entry name" value="Rossmann-like_a/b/a_fold"/>
</dbReference>
<comment type="caution">
    <text evidence="9">The sequence shown here is derived from an EMBL/GenBank/DDBJ whole genome shotgun (WGS) entry which is preliminary data.</text>
</comment>
<dbReference type="AlphaFoldDB" id="A0A1V4QHA2"/>
<dbReference type="GO" id="GO:0009435">
    <property type="term" value="P:NAD+ biosynthetic process"/>
    <property type="evidence" value="ECO:0007669"/>
    <property type="project" value="UniProtKB-UniPathway"/>
</dbReference>
<dbReference type="GO" id="GO:0004359">
    <property type="term" value="F:glutaminase activity"/>
    <property type="evidence" value="ECO:0007669"/>
    <property type="project" value="InterPro"/>
</dbReference>
<dbReference type="PANTHER" id="PTHR23090:SF9">
    <property type="entry name" value="GLUTAMINE-DEPENDENT NAD(+) SYNTHETASE"/>
    <property type="match status" value="1"/>
</dbReference>
<dbReference type="GO" id="GO:0005737">
    <property type="term" value="C:cytoplasm"/>
    <property type="evidence" value="ECO:0007669"/>
    <property type="project" value="InterPro"/>
</dbReference>
<dbReference type="GO" id="GO:0003952">
    <property type="term" value="F:NAD+ synthase (glutamine-hydrolyzing) activity"/>
    <property type="evidence" value="ECO:0007669"/>
    <property type="project" value="InterPro"/>
</dbReference>
<keyword evidence="5 6" id="KW-0520">NAD</keyword>
<comment type="catalytic activity">
    <reaction evidence="7">
        <text>deamido-NAD(+) + NH4(+) + ATP = AMP + diphosphate + NAD(+) + H(+)</text>
        <dbReference type="Rhea" id="RHEA:21188"/>
        <dbReference type="ChEBI" id="CHEBI:15378"/>
        <dbReference type="ChEBI" id="CHEBI:28938"/>
        <dbReference type="ChEBI" id="CHEBI:30616"/>
        <dbReference type="ChEBI" id="CHEBI:33019"/>
        <dbReference type="ChEBI" id="CHEBI:57540"/>
        <dbReference type="ChEBI" id="CHEBI:58437"/>
        <dbReference type="ChEBI" id="CHEBI:456215"/>
        <dbReference type="EC" id="6.3.1.5"/>
    </reaction>
</comment>
<protein>
    <recommendedName>
        <fullName evidence="7">NH(3)-dependent NAD(+) synthetase</fullName>
        <ecNumber evidence="7">6.3.1.5</ecNumber>
    </recommendedName>
</protein>
<dbReference type="Pfam" id="PF02540">
    <property type="entry name" value="NAD_synthase"/>
    <property type="match status" value="2"/>
</dbReference>
<name>A0A1V4QHA2_UNCW3</name>
<keyword evidence="4 6" id="KW-0067">ATP-binding</keyword>
<dbReference type="InterPro" id="IPR022310">
    <property type="entry name" value="NAD/GMP_synthase"/>
</dbReference>
<evidence type="ECO:0000256" key="2">
    <source>
        <dbReference type="ARBA" id="ARBA00022598"/>
    </source>
</evidence>
<evidence type="ECO:0000256" key="7">
    <source>
        <dbReference type="RuleBase" id="RU003812"/>
    </source>
</evidence>
<dbReference type="CDD" id="cd00553">
    <property type="entry name" value="NAD_synthase"/>
    <property type="match status" value="1"/>
</dbReference>